<name>A0A7V5I012_UNCAE</name>
<accession>A0A7V5I012</accession>
<dbReference type="InterPro" id="IPR036412">
    <property type="entry name" value="HAD-like_sf"/>
</dbReference>
<dbReference type="GO" id="GO:0000287">
    <property type="term" value="F:magnesium ion binding"/>
    <property type="evidence" value="ECO:0007669"/>
    <property type="project" value="TreeGrafter"/>
</dbReference>
<dbReference type="EMBL" id="DRTT01000165">
    <property type="protein sequence ID" value="HHF99035.1"/>
    <property type="molecule type" value="Genomic_DNA"/>
</dbReference>
<dbReference type="NCBIfam" id="TIGR01484">
    <property type="entry name" value="HAD-SF-IIB"/>
    <property type="match status" value="1"/>
</dbReference>
<gene>
    <name evidence="1" type="ORF">ENL39_06080</name>
</gene>
<proteinExistence type="predicted"/>
<evidence type="ECO:0000313" key="1">
    <source>
        <dbReference type="EMBL" id="HHF99035.1"/>
    </source>
</evidence>
<dbReference type="GO" id="GO:0005829">
    <property type="term" value="C:cytosol"/>
    <property type="evidence" value="ECO:0007669"/>
    <property type="project" value="TreeGrafter"/>
</dbReference>
<dbReference type="AlphaFoldDB" id="A0A7V5I012"/>
<dbReference type="Gene3D" id="3.40.50.1000">
    <property type="entry name" value="HAD superfamily/HAD-like"/>
    <property type="match status" value="1"/>
</dbReference>
<dbReference type="Pfam" id="PF08282">
    <property type="entry name" value="Hydrolase_3"/>
    <property type="match status" value="1"/>
</dbReference>
<dbReference type="InterPro" id="IPR006379">
    <property type="entry name" value="HAD-SF_hydro_IIB"/>
</dbReference>
<dbReference type="GO" id="GO:0016791">
    <property type="term" value="F:phosphatase activity"/>
    <property type="evidence" value="ECO:0007669"/>
    <property type="project" value="TreeGrafter"/>
</dbReference>
<dbReference type="Proteomes" id="UP000886070">
    <property type="component" value="Unassembled WGS sequence"/>
</dbReference>
<dbReference type="PANTHER" id="PTHR10000:SF8">
    <property type="entry name" value="HAD SUPERFAMILY HYDROLASE-LIKE, TYPE 3"/>
    <property type="match status" value="1"/>
</dbReference>
<reference evidence="1" key="1">
    <citation type="journal article" date="2020" name="mSystems">
        <title>Genome- and Community-Level Interaction Insights into Carbon Utilization and Element Cycling Functions of Hydrothermarchaeota in Hydrothermal Sediment.</title>
        <authorList>
            <person name="Zhou Z."/>
            <person name="Liu Y."/>
            <person name="Xu W."/>
            <person name="Pan J."/>
            <person name="Luo Z.H."/>
            <person name="Li M."/>
        </authorList>
    </citation>
    <scope>NUCLEOTIDE SEQUENCE [LARGE SCALE GENOMIC DNA]</scope>
    <source>
        <strain evidence="1">HyVt-92</strain>
    </source>
</reference>
<dbReference type="InterPro" id="IPR023214">
    <property type="entry name" value="HAD_sf"/>
</dbReference>
<dbReference type="PANTHER" id="PTHR10000">
    <property type="entry name" value="PHOSPHOSERINE PHOSPHATASE"/>
    <property type="match status" value="1"/>
</dbReference>
<comment type="caution">
    <text evidence="1">The sequence shown here is derived from an EMBL/GenBank/DDBJ whole genome shotgun (WGS) entry which is preliminary data.</text>
</comment>
<sequence length="260" mass="29643">MDLKLVACDLDNTLMEGVPIQPEVKDFIVKIRKKGIKFVINSGRCLENILEVLSESKVPCPEGYPEAIISMHGIFIHYLKGNNYVEDEEWNKEKRKELEILKQEIGWKSKMWEKMIEDKLKIKPLRKEIDQGVFRVLFNNKEEAERAKEAITKETRFKYVTFLRNKHLLLATLSTAQKGHSLLRVARHFNLSPGEILAIGDSHNDIDMLNGRYGFVPAAPSNAEEEVKSLVKSKNGYVASLAEGKGVIEIVNLLLHSSKK</sequence>
<dbReference type="Gene3D" id="3.30.1240.10">
    <property type="match status" value="1"/>
</dbReference>
<protein>
    <submittedName>
        <fullName evidence="1">HAD family phosphatase</fullName>
    </submittedName>
</protein>
<dbReference type="SUPFAM" id="SSF56784">
    <property type="entry name" value="HAD-like"/>
    <property type="match status" value="1"/>
</dbReference>
<organism evidence="1">
    <name type="scientific">Aerophobetes bacterium</name>
    <dbReference type="NCBI Taxonomy" id="2030807"/>
    <lineage>
        <taxon>Bacteria</taxon>
        <taxon>Candidatus Aerophobota</taxon>
    </lineage>
</organism>